<dbReference type="PROSITE" id="PS51257">
    <property type="entry name" value="PROKAR_LIPOPROTEIN"/>
    <property type="match status" value="1"/>
</dbReference>
<feature type="region of interest" description="Disordered" evidence="5">
    <location>
        <begin position="141"/>
        <end position="205"/>
    </location>
</feature>
<dbReference type="Proteomes" id="UP000037446">
    <property type="component" value="Unassembled WGS sequence"/>
</dbReference>
<gene>
    <name evidence="7" type="ORF">J121_1237</name>
</gene>
<evidence type="ECO:0000256" key="2">
    <source>
        <dbReference type="ARBA" id="ARBA00023136"/>
    </source>
</evidence>
<evidence type="ECO:0000256" key="5">
    <source>
        <dbReference type="SAM" id="MobiDB-lite"/>
    </source>
</evidence>
<feature type="compositionally biased region" description="Basic and acidic residues" evidence="5">
    <location>
        <begin position="158"/>
        <end position="173"/>
    </location>
</feature>
<reference evidence="7" key="1">
    <citation type="submission" date="2015-02" db="EMBL/GenBank/DDBJ databases">
        <authorList>
            <person name="Chooi Y.-H."/>
        </authorList>
    </citation>
    <scope>NUCLEOTIDE SEQUENCE [LARGE SCALE GENOMIC DNA]</scope>
    <source>
        <strain evidence="7">LAMA 915</strain>
    </source>
</reference>
<comment type="caution">
    <text evidence="7">The sequence shown here is derived from an EMBL/GenBank/DDBJ whole genome shotgun (WGS) entry which is preliminary data.</text>
</comment>
<dbReference type="InterPro" id="IPR036737">
    <property type="entry name" value="OmpA-like_sf"/>
</dbReference>
<evidence type="ECO:0000256" key="4">
    <source>
        <dbReference type="PROSITE-ProRule" id="PRU00473"/>
    </source>
</evidence>
<comment type="subcellular location">
    <subcellularLocation>
        <location evidence="1">Cell outer membrane</location>
    </subcellularLocation>
</comment>
<keyword evidence="2 4" id="KW-0472">Membrane</keyword>
<sequence length="205" mass="22073">MKHRSTLTLAAAMAATMLAGCKDDQPQPPSDADAPPEKRSIFRPEFQVEPIESFEPSGSLETTVEFPDGTELTEEGRAALATVLASPQNEEGGLIYLRGHTDSGGSDEANMRASLARAEAVRDWLVENGVAEDRIRTIAFGEQNPIAPNARPDGTPDEDGRAANRRVEIEVLTREPPTIEDEPTLAETLASSAEEERGESSDTSQ</sequence>
<dbReference type="Gene3D" id="3.30.1330.60">
    <property type="entry name" value="OmpA-like domain"/>
    <property type="match status" value="1"/>
</dbReference>
<protein>
    <submittedName>
        <fullName evidence="7">Outer membrane protein</fullName>
    </submittedName>
</protein>
<proteinExistence type="predicted"/>
<dbReference type="PRINTS" id="PR01021">
    <property type="entry name" value="OMPADOMAIN"/>
</dbReference>
<evidence type="ECO:0000313" key="7">
    <source>
        <dbReference type="EMBL" id="KNH00625.1"/>
    </source>
</evidence>
<organism evidence="7 8">
    <name type="scientific">Qipengyuania citrea LAMA 915</name>
    <dbReference type="NCBI Taxonomy" id="1306953"/>
    <lineage>
        <taxon>Bacteria</taxon>
        <taxon>Pseudomonadati</taxon>
        <taxon>Pseudomonadota</taxon>
        <taxon>Alphaproteobacteria</taxon>
        <taxon>Sphingomonadales</taxon>
        <taxon>Erythrobacteraceae</taxon>
        <taxon>Qipengyuania</taxon>
    </lineage>
</organism>
<dbReference type="GO" id="GO:0009279">
    <property type="term" value="C:cell outer membrane"/>
    <property type="evidence" value="ECO:0007669"/>
    <property type="project" value="UniProtKB-SubCell"/>
</dbReference>
<dbReference type="PANTHER" id="PTHR30329:SF21">
    <property type="entry name" value="LIPOPROTEIN YIAD-RELATED"/>
    <property type="match status" value="1"/>
</dbReference>
<dbReference type="RefSeq" id="WP_050601399.1">
    <property type="nucleotide sequence ID" value="NZ_JYNE01000028.1"/>
</dbReference>
<accession>A0A0L1K984</accession>
<feature type="compositionally biased region" description="Basic and acidic residues" evidence="5">
    <location>
        <begin position="194"/>
        <end position="205"/>
    </location>
</feature>
<feature type="domain" description="OmpA-like" evidence="6">
    <location>
        <begin position="53"/>
        <end position="175"/>
    </location>
</feature>
<dbReference type="PROSITE" id="PS51123">
    <property type="entry name" value="OMPA_2"/>
    <property type="match status" value="1"/>
</dbReference>
<evidence type="ECO:0000313" key="8">
    <source>
        <dbReference type="Proteomes" id="UP000037446"/>
    </source>
</evidence>
<dbReference type="InterPro" id="IPR006664">
    <property type="entry name" value="OMP_bac"/>
</dbReference>
<dbReference type="STRING" id="1306953.J121_1237"/>
<dbReference type="InterPro" id="IPR006665">
    <property type="entry name" value="OmpA-like"/>
</dbReference>
<feature type="region of interest" description="Disordered" evidence="5">
    <location>
        <begin position="19"/>
        <end position="43"/>
    </location>
</feature>
<dbReference type="InterPro" id="IPR050330">
    <property type="entry name" value="Bact_OuterMem_StrucFunc"/>
</dbReference>
<dbReference type="PANTHER" id="PTHR30329">
    <property type="entry name" value="STATOR ELEMENT OF FLAGELLAR MOTOR COMPLEX"/>
    <property type="match status" value="1"/>
</dbReference>
<dbReference type="Pfam" id="PF00691">
    <property type="entry name" value="OmpA"/>
    <property type="match status" value="1"/>
</dbReference>
<dbReference type="PATRIC" id="fig|1306953.7.peg.1271"/>
<evidence type="ECO:0000259" key="6">
    <source>
        <dbReference type="PROSITE" id="PS51123"/>
    </source>
</evidence>
<dbReference type="EMBL" id="JYNE01000028">
    <property type="protein sequence ID" value="KNH00625.1"/>
    <property type="molecule type" value="Genomic_DNA"/>
</dbReference>
<name>A0A0L1K984_9SPHN</name>
<dbReference type="CDD" id="cd07185">
    <property type="entry name" value="OmpA_C-like"/>
    <property type="match status" value="1"/>
</dbReference>
<dbReference type="SUPFAM" id="SSF103088">
    <property type="entry name" value="OmpA-like"/>
    <property type="match status" value="1"/>
</dbReference>
<dbReference type="AlphaFoldDB" id="A0A0L1K984"/>
<keyword evidence="3" id="KW-0998">Cell outer membrane</keyword>
<evidence type="ECO:0000256" key="3">
    <source>
        <dbReference type="ARBA" id="ARBA00023237"/>
    </source>
</evidence>
<evidence type="ECO:0000256" key="1">
    <source>
        <dbReference type="ARBA" id="ARBA00004442"/>
    </source>
</evidence>